<comment type="caution">
    <text evidence="1">The sequence shown here is derived from an EMBL/GenBank/DDBJ whole genome shotgun (WGS) entry which is preliminary data.</text>
</comment>
<proteinExistence type="predicted"/>
<accession>A0AC61DFY9</accession>
<keyword evidence="2" id="KW-1185">Reference proteome</keyword>
<protein>
    <submittedName>
        <fullName evidence="1">6-phosphofructokinase</fullName>
    </submittedName>
</protein>
<name>A0AC61DFY9_9FIRM</name>
<gene>
    <name evidence="1" type="ORF">CS063_03285</name>
</gene>
<evidence type="ECO:0000313" key="1">
    <source>
        <dbReference type="EMBL" id="PHV71601.1"/>
    </source>
</evidence>
<organism evidence="1 2">
    <name type="scientific">Sporanaerobium hydrogeniformans</name>
    <dbReference type="NCBI Taxonomy" id="3072179"/>
    <lineage>
        <taxon>Bacteria</taxon>
        <taxon>Bacillati</taxon>
        <taxon>Bacillota</taxon>
        <taxon>Clostridia</taxon>
        <taxon>Lachnospirales</taxon>
        <taxon>Lachnospiraceae</taxon>
        <taxon>Sporanaerobium</taxon>
    </lineage>
</organism>
<reference evidence="1" key="1">
    <citation type="submission" date="2017-10" db="EMBL/GenBank/DDBJ databases">
        <title>Genome sequence of cellulolytic Lachnospiraceae bacterium XHS1971 isolated from hotspring sediment.</title>
        <authorList>
            <person name="Vasudevan G."/>
            <person name="Joshi A.J."/>
            <person name="Hivarkar S."/>
            <person name="Lanjekar V.B."/>
            <person name="Dhakephalkar P.K."/>
            <person name="Dagar S."/>
        </authorList>
    </citation>
    <scope>NUCLEOTIDE SEQUENCE</scope>
    <source>
        <strain evidence="1">XHS1971</strain>
    </source>
</reference>
<dbReference type="Proteomes" id="UP000224460">
    <property type="component" value="Unassembled WGS sequence"/>
</dbReference>
<dbReference type="EMBL" id="PEDL01000002">
    <property type="protein sequence ID" value="PHV71601.1"/>
    <property type="molecule type" value="Genomic_DNA"/>
</dbReference>
<sequence>MTLKSKNCIVGQSGGPTVAINASLSGVLQGILESNHYDTVYGMVNGIEGLLQGKYLNLSQRFDSIEKCHLLTHTPAMYLGSCRFKLPTCEHSEELYEELFNFFEEKEIGTVFYIGGNDSMDTVLKLSHYAKTTNKAVNIIGIPKTIDNDLPVTDHTPGFGSAAKFIATSLLEIAHDTYIYNIPSVTIVEIMGRNAGWLTAASALARTSYSPAPDLIYLPEVAFDKEQFLEDLKALLKVRKNIIVALSEGIKDLEGHYLSASSNAVDAFGHKQLCGVGKTLENLVKAELGCKVRSIELNVLQRAATHCSSLTDLEEAVAIGKYAVTLGAQGETAQMVCYHRISDAPYEIAFKGHPISEIANLEKTVPPHWITEAGNDITAECLNYLLPLVQGEPTIPYKKGIPLYASIDHLHTKGYFKKN</sequence>
<evidence type="ECO:0000313" key="2">
    <source>
        <dbReference type="Proteomes" id="UP000224460"/>
    </source>
</evidence>